<dbReference type="SUPFAM" id="SSF49842">
    <property type="entry name" value="TNF-like"/>
    <property type="match status" value="1"/>
</dbReference>
<dbReference type="GO" id="GO:0005125">
    <property type="term" value="F:cytokine activity"/>
    <property type="evidence" value="ECO:0007669"/>
    <property type="project" value="UniProtKB-KW"/>
</dbReference>
<evidence type="ECO:0000256" key="3">
    <source>
        <dbReference type="ARBA" id="ARBA00022514"/>
    </source>
</evidence>
<dbReference type="PANTHER" id="PTHR11471">
    <property type="entry name" value="TUMOR NECROSIS FACTOR FAMILY MEMBER"/>
    <property type="match status" value="1"/>
</dbReference>
<dbReference type="InterPro" id="IPR006052">
    <property type="entry name" value="TNF_dom"/>
</dbReference>
<comment type="similarity">
    <text evidence="2">Belongs to the tumor necrosis factor family.</text>
</comment>
<dbReference type="CDD" id="cd00184">
    <property type="entry name" value="TNF"/>
    <property type="match status" value="1"/>
</dbReference>
<evidence type="ECO:0000256" key="2">
    <source>
        <dbReference type="ARBA" id="ARBA00008670"/>
    </source>
</evidence>
<gene>
    <name evidence="8" type="ORF">QTP70_031666</name>
</gene>
<feature type="transmembrane region" description="Helical" evidence="6">
    <location>
        <begin position="56"/>
        <end position="83"/>
    </location>
</feature>
<evidence type="ECO:0000313" key="8">
    <source>
        <dbReference type="EMBL" id="KAK3512178.1"/>
    </source>
</evidence>
<dbReference type="GO" id="GO:0005615">
    <property type="term" value="C:extracellular space"/>
    <property type="evidence" value="ECO:0007669"/>
    <property type="project" value="UniProtKB-KW"/>
</dbReference>
<sequence length="276" mass="31135">MKALVLQTFGLQDSTDMTDSRFFQPSVFVVDGGSSFPPPLPPKPGQRRIQKRKKRLIQNLLLVLVCLALAGLLVEGCFIYKLYDSNQTQVSVSEDFALSITASSNSASPKTEALQGARNDEQPFTKKSRPPTILNPSKPLAHLIVAKKPEKEGIMKWNDDETGDSILYQFKYRDGKLIVRKEGYYYVYSKLSYSADGASFSYTVERNTTRYLGKSITLLRHNRYDARPVHKSNVRDSYLGGVFHLLKDDALFVNVSNGSLIRLYMSADNFFGMFML</sequence>
<dbReference type="SMART" id="SM00207">
    <property type="entry name" value="TNF"/>
    <property type="match status" value="1"/>
</dbReference>
<comment type="subcellular location">
    <subcellularLocation>
        <location evidence="1">Membrane</location>
    </subcellularLocation>
</comment>
<feature type="domain" description="THD" evidence="7">
    <location>
        <begin position="139"/>
        <end position="276"/>
    </location>
</feature>
<dbReference type="Pfam" id="PF00229">
    <property type="entry name" value="TNF"/>
    <property type="match status" value="1"/>
</dbReference>
<keyword evidence="9" id="KW-1185">Reference proteome</keyword>
<accession>A0AAE0UNX5</accession>
<proteinExistence type="inferred from homology"/>
<feature type="region of interest" description="Disordered" evidence="5">
    <location>
        <begin position="109"/>
        <end position="132"/>
    </location>
</feature>
<dbReference type="EMBL" id="JAUCMX010000024">
    <property type="protein sequence ID" value="KAK3512178.1"/>
    <property type="molecule type" value="Genomic_DNA"/>
</dbReference>
<dbReference type="Proteomes" id="UP001274896">
    <property type="component" value="Unassembled WGS sequence"/>
</dbReference>
<dbReference type="GO" id="GO:0016020">
    <property type="term" value="C:membrane"/>
    <property type="evidence" value="ECO:0007669"/>
    <property type="project" value="UniProtKB-SubCell"/>
</dbReference>
<evidence type="ECO:0000259" key="7">
    <source>
        <dbReference type="PROSITE" id="PS50049"/>
    </source>
</evidence>
<evidence type="ECO:0000256" key="6">
    <source>
        <dbReference type="SAM" id="Phobius"/>
    </source>
</evidence>
<dbReference type="AlphaFoldDB" id="A0AAE0UNX5"/>
<evidence type="ECO:0000256" key="5">
    <source>
        <dbReference type="SAM" id="MobiDB-lite"/>
    </source>
</evidence>
<dbReference type="GO" id="GO:0005164">
    <property type="term" value="F:tumor necrosis factor receptor binding"/>
    <property type="evidence" value="ECO:0007669"/>
    <property type="project" value="InterPro"/>
</dbReference>
<dbReference type="InterPro" id="IPR008983">
    <property type="entry name" value="Tumour_necrosis_fac-like_dom"/>
</dbReference>
<protein>
    <recommendedName>
        <fullName evidence="7">THD domain-containing protein</fullName>
    </recommendedName>
</protein>
<keyword evidence="6" id="KW-1133">Transmembrane helix</keyword>
<keyword evidence="4 6" id="KW-0472">Membrane</keyword>
<dbReference type="PROSITE" id="PS50049">
    <property type="entry name" value="THD_2"/>
    <property type="match status" value="1"/>
</dbReference>
<keyword evidence="6" id="KW-0812">Transmembrane</keyword>
<keyword evidence="3" id="KW-0202">Cytokine</keyword>
<name>A0AAE0UNX5_9TELE</name>
<evidence type="ECO:0000256" key="4">
    <source>
        <dbReference type="ARBA" id="ARBA00023136"/>
    </source>
</evidence>
<reference evidence="8" key="1">
    <citation type="submission" date="2023-06" db="EMBL/GenBank/DDBJ databases">
        <title>Male Hemibagrus guttatus genome.</title>
        <authorList>
            <person name="Bian C."/>
        </authorList>
    </citation>
    <scope>NUCLEOTIDE SEQUENCE</scope>
    <source>
        <strain evidence="8">Male_cb2023</strain>
        <tissue evidence="8">Muscle</tissue>
    </source>
</reference>
<dbReference type="GO" id="GO:0006955">
    <property type="term" value="P:immune response"/>
    <property type="evidence" value="ECO:0007669"/>
    <property type="project" value="InterPro"/>
</dbReference>
<dbReference type="PANTHER" id="PTHR11471:SF34">
    <property type="entry name" value="TUMOR NECROSIS FACTOR LIGAND SUPERFAMILY MEMBER 14"/>
    <property type="match status" value="1"/>
</dbReference>
<comment type="caution">
    <text evidence="8">The sequence shown here is derived from an EMBL/GenBank/DDBJ whole genome shotgun (WGS) entry which is preliminary data.</text>
</comment>
<organism evidence="8 9">
    <name type="scientific">Hemibagrus guttatus</name>
    <dbReference type="NCBI Taxonomy" id="175788"/>
    <lineage>
        <taxon>Eukaryota</taxon>
        <taxon>Metazoa</taxon>
        <taxon>Chordata</taxon>
        <taxon>Craniata</taxon>
        <taxon>Vertebrata</taxon>
        <taxon>Euteleostomi</taxon>
        <taxon>Actinopterygii</taxon>
        <taxon>Neopterygii</taxon>
        <taxon>Teleostei</taxon>
        <taxon>Ostariophysi</taxon>
        <taxon>Siluriformes</taxon>
        <taxon>Bagridae</taxon>
        <taxon>Hemibagrus</taxon>
    </lineage>
</organism>
<evidence type="ECO:0000313" key="9">
    <source>
        <dbReference type="Proteomes" id="UP001274896"/>
    </source>
</evidence>
<evidence type="ECO:0000256" key="1">
    <source>
        <dbReference type="ARBA" id="ARBA00004370"/>
    </source>
</evidence>
<dbReference type="Gene3D" id="2.60.120.40">
    <property type="match status" value="1"/>
</dbReference>